<dbReference type="PANTHER" id="PTHR43132">
    <property type="entry name" value="ARSENICAL RESISTANCE OPERON REPRESSOR ARSR-RELATED"/>
    <property type="match status" value="1"/>
</dbReference>
<protein>
    <submittedName>
        <fullName evidence="5">Transcriptional regulator</fullName>
    </submittedName>
</protein>
<keyword evidence="1" id="KW-0805">Transcription regulation</keyword>
<evidence type="ECO:0000313" key="6">
    <source>
        <dbReference type="Proteomes" id="UP000660611"/>
    </source>
</evidence>
<dbReference type="GO" id="GO:0003677">
    <property type="term" value="F:DNA binding"/>
    <property type="evidence" value="ECO:0007669"/>
    <property type="project" value="UniProtKB-KW"/>
</dbReference>
<dbReference type="Proteomes" id="UP000660611">
    <property type="component" value="Unassembled WGS sequence"/>
</dbReference>
<dbReference type="EMBL" id="BONQ01000207">
    <property type="protein sequence ID" value="GIG52999.1"/>
    <property type="molecule type" value="Genomic_DNA"/>
</dbReference>
<keyword evidence="2" id="KW-0238">DNA-binding</keyword>
<dbReference type="Gene3D" id="1.10.10.10">
    <property type="entry name" value="Winged helix-like DNA-binding domain superfamily/Winged helix DNA-binding domain"/>
    <property type="match status" value="1"/>
</dbReference>
<accession>A0A919PZ27</accession>
<dbReference type="PANTHER" id="PTHR43132:SF6">
    <property type="entry name" value="HTH-TYPE TRANSCRIPTIONAL REPRESSOR CZRA"/>
    <property type="match status" value="1"/>
</dbReference>
<evidence type="ECO:0000313" key="5">
    <source>
        <dbReference type="EMBL" id="GIG52999.1"/>
    </source>
</evidence>
<evidence type="ECO:0000256" key="3">
    <source>
        <dbReference type="ARBA" id="ARBA00023163"/>
    </source>
</evidence>
<gene>
    <name evidence="5" type="ORF">Dsi01nite_110400</name>
</gene>
<dbReference type="InterPro" id="IPR051011">
    <property type="entry name" value="Metal_resp_trans_reg"/>
</dbReference>
<evidence type="ECO:0000256" key="1">
    <source>
        <dbReference type="ARBA" id="ARBA00023015"/>
    </source>
</evidence>
<organism evidence="5 6">
    <name type="scientific">Dactylosporangium siamense</name>
    <dbReference type="NCBI Taxonomy" id="685454"/>
    <lineage>
        <taxon>Bacteria</taxon>
        <taxon>Bacillati</taxon>
        <taxon>Actinomycetota</taxon>
        <taxon>Actinomycetes</taxon>
        <taxon>Micromonosporales</taxon>
        <taxon>Micromonosporaceae</taxon>
        <taxon>Dactylosporangium</taxon>
    </lineage>
</organism>
<dbReference type="GO" id="GO:0003700">
    <property type="term" value="F:DNA-binding transcription factor activity"/>
    <property type="evidence" value="ECO:0007669"/>
    <property type="project" value="InterPro"/>
</dbReference>
<dbReference type="SMART" id="SM00418">
    <property type="entry name" value="HTH_ARSR"/>
    <property type="match status" value="1"/>
</dbReference>
<dbReference type="RefSeq" id="WP_203854603.1">
    <property type="nucleotide sequence ID" value="NZ_BAAAVW010000047.1"/>
</dbReference>
<dbReference type="InterPro" id="IPR036390">
    <property type="entry name" value="WH_DNA-bd_sf"/>
</dbReference>
<evidence type="ECO:0000256" key="2">
    <source>
        <dbReference type="ARBA" id="ARBA00023125"/>
    </source>
</evidence>
<dbReference type="InterPro" id="IPR001845">
    <property type="entry name" value="HTH_ArsR_DNA-bd_dom"/>
</dbReference>
<evidence type="ECO:0000259" key="4">
    <source>
        <dbReference type="SMART" id="SM00418"/>
    </source>
</evidence>
<proteinExistence type="predicted"/>
<dbReference type="InterPro" id="IPR011991">
    <property type="entry name" value="ArsR-like_HTH"/>
</dbReference>
<keyword evidence="3" id="KW-0804">Transcription</keyword>
<sequence>MGFWQIGTDVLARSRFVVSPLAETVACLSALGGQHATSAPQREWLAAHRAAFDARYAGDPFVRPFLHTAIRPGWIADFLVTPPHTPGETFSTELARLRRTPDATARAHLGLDGAVPDVLRADGLAERAADLVEWVWSQLVRPGWPRLRRVFEADIVSRNARLSTGGWAAVLDGMRPGMRWLGDGRLQINTYDYAPMDISDASLLFIPTTAARGWVGWEEPPRSYSVIYPCTGWLATPTGAAPPDALARLLGPLRATVLTLLATPLSTTQLVAVTGAGLGSVGGHLRVLLDAGLVARRRSGRSVLYYRTPTGAAVAATDAGGEDTRTRI</sequence>
<comment type="caution">
    <text evidence="5">The sequence shown here is derived from an EMBL/GenBank/DDBJ whole genome shotgun (WGS) entry which is preliminary data.</text>
</comment>
<reference evidence="5" key="1">
    <citation type="submission" date="2021-01" db="EMBL/GenBank/DDBJ databases">
        <title>Whole genome shotgun sequence of Dactylosporangium siamense NBRC 106093.</title>
        <authorList>
            <person name="Komaki H."/>
            <person name="Tamura T."/>
        </authorList>
    </citation>
    <scope>NUCLEOTIDE SEQUENCE</scope>
    <source>
        <strain evidence="5">NBRC 106093</strain>
    </source>
</reference>
<dbReference type="InterPro" id="IPR036388">
    <property type="entry name" value="WH-like_DNA-bd_sf"/>
</dbReference>
<feature type="domain" description="HTH arsR-type" evidence="4">
    <location>
        <begin position="245"/>
        <end position="319"/>
    </location>
</feature>
<dbReference type="AlphaFoldDB" id="A0A919PZ27"/>
<keyword evidence="6" id="KW-1185">Reference proteome</keyword>
<dbReference type="SUPFAM" id="SSF46785">
    <property type="entry name" value="Winged helix' DNA-binding domain"/>
    <property type="match status" value="1"/>
</dbReference>
<name>A0A919PZ27_9ACTN</name>
<dbReference type="CDD" id="cd00090">
    <property type="entry name" value="HTH_ARSR"/>
    <property type="match status" value="1"/>
</dbReference>